<name>A0A284RAH3_ARMOS</name>
<dbReference type="Gene3D" id="3.40.970.10">
    <property type="entry name" value="Ribonuclease H1, N-terminal domain"/>
    <property type="match status" value="1"/>
</dbReference>
<dbReference type="EMBL" id="FUEG01000006">
    <property type="protein sequence ID" value="SJL05734.1"/>
    <property type="molecule type" value="Genomic_DNA"/>
</dbReference>
<protein>
    <recommendedName>
        <fullName evidence="2">Ribonuclease H1 N-terminal domain-containing protein</fullName>
    </recommendedName>
</protein>
<dbReference type="STRING" id="47428.A0A284RAH3"/>
<sequence>MLSIPHHPILAHYRPALSVLSSAFSMTHFTQDQLVVALAALGILPPHAEVPVRPDAHGNTSAEAATGALHSFFCYNCSHPNVIPVSAIPTMTAVPLARSRNPVPPVSAAATRDSSSPMQALTTHHPIVAPVAQRAPVASSSAVPSGPLPQNSADVQPVGVAAGTPSVGPASFSTSPTVGPDGPWYVVSKGRSVGVFKGWQNVSSLVTGVGRACFFRHPSRALALAAFNEALANGSVEIL</sequence>
<feature type="region of interest" description="Disordered" evidence="1">
    <location>
        <begin position="139"/>
        <end position="160"/>
    </location>
</feature>
<dbReference type="Pfam" id="PF01693">
    <property type="entry name" value="Cauli_VI"/>
    <property type="match status" value="1"/>
</dbReference>
<evidence type="ECO:0000256" key="1">
    <source>
        <dbReference type="SAM" id="MobiDB-lite"/>
    </source>
</evidence>
<evidence type="ECO:0000313" key="4">
    <source>
        <dbReference type="Proteomes" id="UP000219338"/>
    </source>
</evidence>
<dbReference type="InterPro" id="IPR009027">
    <property type="entry name" value="Ribosomal_bL9/RNase_H1_N"/>
</dbReference>
<proteinExistence type="predicted"/>
<dbReference type="InterPro" id="IPR037056">
    <property type="entry name" value="RNase_H1_N_sf"/>
</dbReference>
<reference evidence="4" key="1">
    <citation type="journal article" date="2017" name="Nat. Ecol. Evol.">
        <title>Genome expansion and lineage-specific genetic innovations in the forest pathogenic fungi Armillaria.</title>
        <authorList>
            <person name="Sipos G."/>
            <person name="Prasanna A.N."/>
            <person name="Walter M.C."/>
            <person name="O'Connor E."/>
            <person name="Balint B."/>
            <person name="Krizsan K."/>
            <person name="Kiss B."/>
            <person name="Hess J."/>
            <person name="Varga T."/>
            <person name="Slot J."/>
            <person name="Riley R."/>
            <person name="Boka B."/>
            <person name="Rigling D."/>
            <person name="Barry K."/>
            <person name="Lee J."/>
            <person name="Mihaltcheva S."/>
            <person name="LaButti K."/>
            <person name="Lipzen A."/>
            <person name="Waldron R."/>
            <person name="Moloney N.M."/>
            <person name="Sperisen C."/>
            <person name="Kredics L."/>
            <person name="Vagvoelgyi C."/>
            <person name="Patrignani A."/>
            <person name="Fitzpatrick D."/>
            <person name="Nagy I."/>
            <person name="Doyle S."/>
            <person name="Anderson J.B."/>
            <person name="Grigoriev I.V."/>
            <person name="Gueldener U."/>
            <person name="Muensterkoetter M."/>
            <person name="Nagy L.G."/>
        </authorList>
    </citation>
    <scope>NUCLEOTIDE SEQUENCE [LARGE SCALE GENOMIC DNA]</scope>
    <source>
        <strain evidence="4">C18/9</strain>
    </source>
</reference>
<dbReference type="AlphaFoldDB" id="A0A284RAH3"/>
<dbReference type="Proteomes" id="UP000219338">
    <property type="component" value="Unassembled WGS sequence"/>
</dbReference>
<keyword evidence="4" id="KW-1185">Reference proteome</keyword>
<organism evidence="3 4">
    <name type="scientific">Armillaria ostoyae</name>
    <name type="common">Armillaria root rot fungus</name>
    <dbReference type="NCBI Taxonomy" id="47428"/>
    <lineage>
        <taxon>Eukaryota</taxon>
        <taxon>Fungi</taxon>
        <taxon>Dikarya</taxon>
        <taxon>Basidiomycota</taxon>
        <taxon>Agaricomycotina</taxon>
        <taxon>Agaricomycetes</taxon>
        <taxon>Agaricomycetidae</taxon>
        <taxon>Agaricales</taxon>
        <taxon>Marasmiineae</taxon>
        <taxon>Physalacriaceae</taxon>
        <taxon>Armillaria</taxon>
    </lineage>
</organism>
<accession>A0A284RAH3</accession>
<dbReference type="OrthoDB" id="3270804at2759"/>
<feature type="domain" description="Ribonuclease H1 N-terminal" evidence="2">
    <location>
        <begin position="183"/>
        <end position="225"/>
    </location>
</feature>
<dbReference type="SUPFAM" id="SSF55658">
    <property type="entry name" value="L9 N-domain-like"/>
    <property type="match status" value="1"/>
</dbReference>
<gene>
    <name evidence="3" type="ORF">ARMOST_09070</name>
</gene>
<evidence type="ECO:0000259" key="2">
    <source>
        <dbReference type="Pfam" id="PF01693"/>
    </source>
</evidence>
<evidence type="ECO:0000313" key="3">
    <source>
        <dbReference type="EMBL" id="SJL05734.1"/>
    </source>
</evidence>
<dbReference type="InterPro" id="IPR011320">
    <property type="entry name" value="RNase_H1_N"/>
</dbReference>